<feature type="region of interest" description="Disordered" evidence="4">
    <location>
        <begin position="1"/>
        <end position="56"/>
    </location>
</feature>
<feature type="compositionally biased region" description="Polar residues" evidence="4">
    <location>
        <begin position="45"/>
        <end position="56"/>
    </location>
</feature>
<reference evidence="6 7" key="1">
    <citation type="submission" date="2023-03" db="EMBL/GenBank/DDBJ databases">
        <title>Isolation and description of six Streptomyces strains from soil environments, able to metabolize different microbial glucans.</title>
        <authorList>
            <person name="Widen T."/>
            <person name="Larsbrink J."/>
        </authorList>
    </citation>
    <scope>NUCLEOTIDE SEQUENCE [LARGE SCALE GENOMIC DNA]</scope>
    <source>
        <strain evidence="6 7">Alt3</strain>
    </source>
</reference>
<dbReference type="PANTHER" id="PTHR43491">
    <property type="entry name" value="UDP-N-ACETYL-D-MANNOSAMINE DEHYDROGENASE"/>
    <property type="match status" value="1"/>
</dbReference>
<feature type="domain" description="UDP-glucose/GDP-mannose dehydrogenase C-terminal" evidence="5">
    <location>
        <begin position="374"/>
        <end position="466"/>
    </location>
</feature>
<keyword evidence="1" id="KW-0560">Oxidoreductase</keyword>
<dbReference type="InterPro" id="IPR036291">
    <property type="entry name" value="NAD(P)-bd_dom_sf"/>
</dbReference>
<dbReference type="SUPFAM" id="SSF51735">
    <property type="entry name" value="NAD(P)-binding Rossmann-fold domains"/>
    <property type="match status" value="1"/>
</dbReference>
<dbReference type="Pfam" id="PF03721">
    <property type="entry name" value="UDPG_MGDP_dh_N"/>
    <property type="match status" value="1"/>
</dbReference>
<keyword evidence="2" id="KW-0520">NAD</keyword>
<dbReference type="InterPro" id="IPR014026">
    <property type="entry name" value="UDP-Glc/GDP-Man_DH_dimer"/>
</dbReference>
<dbReference type="SUPFAM" id="SSF52413">
    <property type="entry name" value="UDP-glucose/GDP-mannose dehydrogenase C-terminal domain"/>
    <property type="match status" value="1"/>
</dbReference>
<evidence type="ECO:0000313" key="6">
    <source>
        <dbReference type="EMBL" id="WLQ63253.1"/>
    </source>
</evidence>
<evidence type="ECO:0000256" key="4">
    <source>
        <dbReference type="SAM" id="MobiDB-lite"/>
    </source>
</evidence>
<evidence type="ECO:0000313" key="7">
    <source>
        <dbReference type="Proteomes" id="UP001224433"/>
    </source>
</evidence>
<evidence type="ECO:0000256" key="1">
    <source>
        <dbReference type="ARBA" id="ARBA00023002"/>
    </source>
</evidence>
<proteinExistence type="inferred from homology"/>
<dbReference type="InterPro" id="IPR008927">
    <property type="entry name" value="6-PGluconate_DH-like_C_sf"/>
</dbReference>
<evidence type="ECO:0000259" key="5">
    <source>
        <dbReference type="SMART" id="SM00984"/>
    </source>
</evidence>
<dbReference type="InterPro" id="IPR017476">
    <property type="entry name" value="UDP-Glc/GDP-Man"/>
</dbReference>
<dbReference type="InterPro" id="IPR014027">
    <property type="entry name" value="UDP-Glc/GDP-Man_DH_C"/>
</dbReference>
<dbReference type="PIRSF" id="PIRSF500136">
    <property type="entry name" value="UDP_ManNAc_DH"/>
    <property type="match status" value="1"/>
</dbReference>
<dbReference type="NCBIfam" id="TIGR03026">
    <property type="entry name" value="NDP-sugDHase"/>
    <property type="match status" value="1"/>
</dbReference>
<evidence type="ECO:0000256" key="3">
    <source>
        <dbReference type="PIRNR" id="PIRNR000124"/>
    </source>
</evidence>
<dbReference type="PIRSF" id="PIRSF000124">
    <property type="entry name" value="UDPglc_GDPman_dh"/>
    <property type="match status" value="1"/>
</dbReference>
<evidence type="ECO:0000256" key="2">
    <source>
        <dbReference type="ARBA" id="ARBA00023027"/>
    </source>
</evidence>
<organism evidence="6 7">
    <name type="scientific">Streptomyces glycanivorans</name>
    <dbReference type="NCBI Taxonomy" id="3033808"/>
    <lineage>
        <taxon>Bacteria</taxon>
        <taxon>Bacillati</taxon>
        <taxon>Actinomycetota</taxon>
        <taxon>Actinomycetes</taxon>
        <taxon>Kitasatosporales</taxon>
        <taxon>Streptomycetaceae</taxon>
        <taxon>Streptomyces</taxon>
    </lineage>
</organism>
<dbReference type="RefSeq" id="WP_147959995.1">
    <property type="nucleotide sequence ID" value="NZ_CP120983.1"/>
</dbReference>
<dbReference type="EMBL" id="CP120983">
    <property type="protein sequence ID" value="WLQ63253.1"/>
    <property type="molecule type" value="Genomic_DNA"/>
</dbReference>
<gene>
    <name evidence="6" type="ORF">P8A20_06425</name>
</gene>
<dbReference type="InterPro" id="IPR001732">
    <property type="entry name" value="UDP-Glc/GDP-Man_DH_N"/>
</dbReference>
<dbReference type="Proteomes" id="UP001224433">
    <property type="component" value="Chromosome"/>
</dbReference>
<name>A0ABY9JAF3_9ACTN</name>
<comment type="similarity">
    <text evidence="3">Belongs to the UDP-glucose/GDP-mannose dehydrogenase family.</text>
</comment>
<dbReference type="InterPro" id="IPR036220">
    <property type="entry name" value="UDP-Glc/GDP-Man_DH_C_sf"/>
</dbReference>
<accession>A0ABY9JAF3</accession>
<dbReference type="SMART" id="SM00984">
    <property type="entry name" value="UDPG_MGDP_dh_C"/>
    <property type="match status" value="1"/>
</dbReference>
<dbReference type="Gene3D" id="3.40.50.720">
    <property type="entry name" value="NAD(P)-binding Rossmann-like Domain"/>
    <property type="match status" value="2"/>
</dbReference>
<sequence length="473" mass="49254">MHTASNTPHASLKTPWRTASTTEGNAGGPGRADRCAAAAPAEHVTSASLPSQPQGGSRATVAVVGLGYVGLPTALALQAAGHTVVGVDTSGHRLEDIRSGRVDLLPAQHGRLASALRDPGFRLTADPAAVATADSVIICVPTPVDERRTPDLRALTAACSSAVSHAVPGQLLVLTSTSYVGTTRDLLVEPLAARGLLPGAEVFVAFAPERIDPGNPAHSPDRTPRVIGGVSPRSTELAASLLAGTAPSVHRVDSPEVAEMSKLWENTFRAVNIALANELAENCLEFALDPRQVIEAAATKPYGFMPFRPGAGVGGHCIPCDPHYLLWQLRAREVTSPLVDAAMTAIAERPALVAGKARDALAARGLGTRGSRVLVLGVAYKPGVADLRESPALEIIDRLTAWGATVGYTDPLVPRLERRGTVLHSVDAPEALDWDLVVVHTVHPCTALDWLESGPAVLDVTHRLTTAATGAAV</sequence>
<dbReference type="InterPro" id="IPR028359">
    <property type="entry name" value="UDP_ManNAc/GlcNAc_DH"/>
</dbReference>
<dbReference type="SUPFAM" id="SSF48179">
    <property type="entry name" value="6-phosphogluconate dehydrogenase C-terminal domain-like"/>
    <property type="match status" value="1"/>
</dbReference>
<keyword evidence="7" id="KW-1185">Reference proteome</keyword>
<dbReference type="PANTHER" id="PTHR43491:SF1">
    <property type="entry name" value="UDP-N-ACETYL-D-MANNOSAMINE DEHYDROGENASE"/>
    <property type="match status" value="1"/>
</dbReference>
<protein>
    <submittedName>
        <fullName evidence="6">Nucleotide sugar dehydrogenase</fullName>
    </submittedName>
</protein>
<dbReference type="Pfam" id="PF00984">
    <property type="entry name" value="UDPG_MGDP_dh"/>
    <property type="match status" value="1"/>
</dbReference>
<dbReference type="Pfam" id="PF03720">
    <property type="entry name" value="UDPG_MGDP_dh_C"/>
    <property type="match status" value="1"/>
</dbReference>